<name>A0ABU0XBN1_9MICO</name>
<dbReference type="Proteomes" id="UP001230289">
    <property type="component" value="Unassembled WGS sequence"/>
</dbReference>
<protein>
    <submittedName>
        <fullName evidence="1">Uncharacterized protein</fullName>
    </submittedName>
</protein>
<accession>A0ABU0XBN1</accession>
<evidence type="ECO:0000313" key="2">
    <source>
        <dbReference type="Proteomes" id="UP001230289"/>
    </source>
</evidence>
<dbReference type="RefSeq" id="WP_308487410.1">
    <property type="nucleotide sequence ID" value="NZ_JAVFCB010000001.1"/>
</dbReference>
<reference evidence="1 2" key="1">
    <citation type="submission" date="2023-08" db="EMBL/GenBank/DDBJ databases">
        <title>Microbacterium sp. nov., isolated from a waste landfill.</title>
        <authorList>
            <person name="Wen W."/>
        </authorList>
    </citation>
    <scope>NUCLEOTIDE SEQUENCE [LARGE SCALE GENOMIC DNA]</scope>
    <source>
        <strain evidence="1 2">ASV81</strain>
    </source>
</reference>
<sequence>MTVARRLSGLEEMGGSDRSMPFLVILRPLDGAHVARESYWGRDAVERDVPDLDAYLAALPADVPVVIDDLGARDTPE</sequence>
<proteinExistence type="predicted"/>
<gene>
    <name evidence="1" type="ORF">RBR11_00910</name>
</gene>
<evidence type="ECO:0000313" key="1">
    <source>
        <dbReference type="EMBL" id="MDQ4212473.1"/>
    </source>
</evidence>
<dbReference type="EMBL" id="JAVFCB010000001">
    <property type="protein sequence ID" value="MDQ4212473.1"/>
    <property type="molecule type" value="Genomic_DNA"/>
</dbReference>
<keyword evidence="2" id="KW-1185">Reference proteome</keyword>
<organism evidence="1 2">
    <name type="scientific">Microbacterium capsulatum</name>
    <dbReference type="NCBI Taxonomy" id="3041921"/>
    <lineage>
        <taxon>Bacteria</taxon>
        <taxon>Bacillati</taxon>
        <taxon>Actinomycetota</taxon>
        <taxon>Actinomycetes</taxon>
        <taxon>Micrococcales</taxon>
        <taxon>Microbacteriaceae</taxon>
        <taxon>Microbacterium</taxon>
    </lineage>
</organism>
<comment type="caution">
    <text evidence="1">The sequence shown here is derived from an EMBL/GenBank/DDBJ whole genome shotgun (WGS) entry which is preliminary data.</text>
</comment>